<evidence type="ECO:0000256" key="1">
    <source>
        <dbReference type="SAM" id="MobiDB-lite"/>
    </source>
</evidence>
<feature type="region of interest" description="Disordered" evidence="1">
    <location>
        <begin position="47"/>
        <end position="81"/>
    </location>
</feature>
<keyword evidence="3" id="KW-1185">Reference proteome</keyword>
<proteinExistence type="predicted"/>
<dbReference type="Proteomes" id="UP000327143">
    <property type="component" value="Chromosome"/>
</dbReference>
<evidence type="ECO:0000313" key="3">
    <source>
        <dbReference type="Proteomes" id="UP000327143"/>
    </source>
</evidence>
<gene>
    <name evidence="2" type="ORF">CP969_17455</name>
</gene>
<feature type="compositionally biased region" description="Basic residues" evidence="1">
    <location>
        <begin position="60"/>
        <end position="72"/>
    </location>
</feature>
<accession>A0ABX6AG82</accession>
<protein>
    <recommendedName>
        <fullName evidence="4">Transposase</fullName>
    </recommendedName>
</protein>
<name>A0ABX6AG82_STRVD</name>
<dbReference type="EMBL" id="CP023700">
    <property type="protein sequence ID" value="QEU86281.1"/>
    <property type="molecule type" value="Genomic_DNA"/>
</dbReference>
<organism evidence="2 3">
    <name type="scientific">Streptomyces viridosporus T7A</name>
    <dbReference type="NCBI Taxonomy" id="665577"/>
    <lineage>
        <taxon>Bacteria</taxon>
        <taxon>Bacillati</taxon>
        <taxon>Actinomycetota</taxon>
        <taxon>Actinomycetes</taxon>
        <taxon>Kitasatosporales</taxon>
        <taxon>Streptomycetaceae</taxon>
        <taxon>Streptomyces</taxon>
    </lineage>
</organism>
<evidence type="ECO:0008006" key="4">
    <source>
        <dbReference type="Google" id="ProtNLM"/>
    </source>
</evidence>
<evidence type="ECO:0000313" key="2">
    <source>
        <dbReference type="EMBL" id="QEU86281.1"/>
    </source>
</evidence>
<sequence>MGFVARLRRRRVPDGILFGERTGIPWRDPPTRCGRWRPVCERHRCRSAEDTRDTSLRTVRPTRTRARRRTRTRTAASPGPG</sequence>
<reference evidence="2 3" key="1">
    <citation type="submission" date="2017-09" db="EMBL/GenBank/DDBJ databases">
        <authorList>
            <person name="Lee N."/>
            <person name="Cho B.-K."/>
        </authorList>
    </citation>
    <scope>NUCLEOTIDE SEQUENCE [LARGE SCALE GENOMIC DNA]</scope>
    <source>
        <strain evidence="2 3">ATCC 39115</strain>
    </source>
</reference>